<dbReference type="Proteomes" id="UP000271098">
    <property type="component" value="Unassembled WGS sequence"/>
</dbReference>
<accession>A0A183DLW7</accession>
<dbReference type="InterPro" id="IPR042269">
    <property type="entry name" value="Ser_carbopepase_S28_SKS"/>
</dbReference>
<dbReference type="GO" id="GO:0006508">
    <property type="term" value="P:proteolysis"/>
    <property type="evidence" value="ECO:0007669"/>
    <property type="project" value="InterPro"/>
</dbReference>
<dbReference type="Pfam" id="PF05577">
    <property type="entry name" value="Peptidase_S28"/>
    <property type="match status" value="1"/>
</dbReference>
<dbReference type="EMBL" id="UYRT01033196">
    <property type="protein sequence ID" value="VDK76377.1"/>
    <property type="molecule type" value="Genomic_DNA"/>
</dbReference>
<dbReference type="GO" id="GO:0070008">
    <property type="term" value="F:serine-type exopeptidase activity"/>
    <property type="evidence" value="ECO:0007669"/>
    <property type="project" value="InterPro"/>
</dbReference>
<evidence type="ECO:0000313" key="1">
    <source>
        <dbReference type="EMBL" id="VDK76377.1"/>
    </source>
</evidence>
<reference evidence="3" key="1">
    <citation type="submission" date="2016-06" db="UniProtKB">
        <authorList>
            <consortium name="WormBaseParasite"/>
        </authorList>
    </citation>
    <scope>IDENTIFICATION</scope>
</reference>
<dbReference type="OrthoDB" id="5858313at2759"/>
<gene>
    <name evidence="1" type="ORF">GPUH_LOCUS9712</name>
</gene>
<keyword evidence="2" id="KW-1185">Reference proteome</keyword>
<proteinExistence type="predicted"/>
<organism evidence="3">
    <name type="scientific">Gongylonema pulchrum</name>
    <dbReference type="NCBI Taxonomy" id="637853"/>
    <lineage>
        <taxon>Eukaryota</taxon>
        <taxon>Metazoa</taxon>
        <taxon>Ecdysozoa</taxon>
        <taxon>Nematoda</taxon>
        <taxon>Chromadorea</taxon>
        <taxon>Rhabditida</taxon>
        <taxon>Spirurina</taxon>
        <taxon>Spiruromorpha</taxon>
        <taxon>Spiruroidea</taxon>
        <taxon>Gongylonematidae</taxon>
        <taxon>Gongylonema</taxon>
    </lineage>
</organism>
<dbReference type="Gene3D" id="1.20.120.980">
    <property type="entry name" value="Serine carboxypeptidase S28, SKS domain"/>
    <property type="match status" value="1"/>
</dbReference>
<evidence type="ECO:0000313" key="3">
    <source>
        <dbReference type="WBParaSite" id="GPUH_0000971901-mRNA-1"/>
    </source>
</evidence>
<protein>
    <submittedName>
        <fullName evidence="1 3">Uncharacterized protein</fullName>
    </submittedName>
</protein>
<evidence type="ECO:0000313" key="2">
    <source>
        <dbReference type="Proteomes" id="UP000271098"/>
    </source>
</evidence>
<reference evidence="1 2" key="2">
    <citation type="submission" date="2018-11" db="EMBL/GenBank/DDBJ databases">
        <authorList>
            <consortium name="Pathogen Informatics"/>
        </authorList>
    </citation>
    <scope>NUCLEOTIDE SEQUENCE [LARGE SCALE GENOMIC DNA]</scope>
</reference>
<dbReference type="InterPro" id="IPR008758">
    <property type="entry name" value="Peptidase_S28"/>
</dbReference>
<dbReference type="AlphaFoldDB" id="A0A183DLW7"/>
<dbReference type="WBParaSite" id="GPUH_0000971901-mRNA-1">
    <property type="protein sequence ID" value="GPUH_0000971901-mRNA-1"/>
    <property type="gene ID" value="GPUH_0000971901"/>
</dbReference>
<name>A0A183DLW7_9BILA</name>
<sequence length="106" mass="11946">MKNASDFSSLYYYVNSAVFYLAMLDYPYPVNFLEPLPGFPVKYACTYAKSAPSDNVALAKQLYEVINVYYNYSGTLDYHCFTRDCPDTTAGSLDVGLGWAWQVGFP</sequence>